<gene>
    <name evidence="2" type="ORF">ACAOBT_LOCUS16746</name>
</gene>
<name>A0A9P0KZG0_ACAOB</name>
<keyword evidence="3" id="KW-1185">Reference proteome</keyword>
<organism evidence="2 3">
    <name type="scientific">Acanthoscelides obtectus</name>
    <name type="common">Bean weevil</name>
    <name type="synonym">Bruchus obtectus</name>
    <dbReference type="NCBI Taxonomy" id="200917"/>
    <lineage>
        <taxon>Eukaryota</taxon>
        <taxon>Metazoa</taxon>
        <taxon>Ecdysozoa</taxon>
        <taxon>Arthropoda</taxon>
        <taxon>Hexapoda</taxon>
        <taxon>Insecta</taxon>
        <taxon>Pterygota</taxon>
        <taxon>Neoptera</taxon>
        <taxon>Endopterygota</taxon>
        <taxon>Coleoptera</taxon>
        <taxon>Polyphaga</taxon>
        <taxon>Cucujiformia</taxon>
        <taxon>Chrysomeloidea</taxon>
        <taxon>Chrysomelidae</taxon>
        <taxon>Bruchinae</taxon>
        <taxon>Bruchini</taxon>
        <taxon>Acanthoscelides</taxon>
    </lineage>
</organism>
<sequence length="22" mass="2587">MREVFSSWTSTSRPNIPSNHPR</sequence>
<proteinExistence type="predicted"/>
<accession>A0A9P0KZG0</accession>
<evidence type="ECO:0000313" key="2">
    <source>
        <dbReference type="EMBL" id="CAH1985556.1"/>
    </source>
</evidence>
<dbReference type="EMBL" id="CAKOFQ010006982">
    <property type="protein sequence ID" value="CAH1985556.1"/>
    <property type="molecule type" value="Genomic_DNA"/>
</dbReference>
<dbReference type="OrthoDB" id="7851174at2759"/>
<comment type="caution">
    <text evidence="2">The sequence shown here is derived from an EMBL/GenBank/DDBJ whole genome shotgun (WGS) entry which is preliminary data.</text>
</comment>
<feature type="region of interest" description="Disordered" evidence="1">
    <location>
        <begin position="1"/>
        <end position="22"/>
    </location>
</feature>
<dbReference type="AlphaFoldDB" id="A0A9P0KZG0"/>
<protein>
    <submittedName>
        <fullName evidence="2">Uncharacterized protein</fullName>
    </submittedName>
</protein>
<evidence type="ECO:0000256" key="1">
    <source>
        <dbReference type="SAM" id="MobiDB-lite"/>
    </source>
</evidence>
<evidence type="ECO:0000313" key="3">
    <source>
        <dbReference type="Proteomes" id="UP001152888"/>
    </source>
</evidence>
<dbReference type="Proteomes" id="UP001152888">
    <property type="component" value="Unassembled WGS sequence"/>
</dbReference>
<reference evidence="2" key="1">
    <citation type="submission" date="2022-03" db="EMBL/GenBank/DDBJ databases">
        <authorList>
            <person name="Sayadi A."/>
        </authorList>
    </citation>
    <scope>NUCLEOTIDE SEQUENCE</scope>
</reference>